<feature type="region of interest" description="Disordered" evidence="1">
    <location>
        <begin position="1"/>
        <end position="27"/>
    </location>
</feature>
<evidence type="ECO:0000313" key="3">
    <source>
        <dbReference type="Proteomes" id="UP000624244"/>
    </source>
</evidence>
<reference evidence="2" key="1">
    <citation type="submission" date="2019-11" db="EMBL/GenBank/DDBJ databases">
        <title>Bipolaris sorokiniana Genome sequencing.</title>
        <authorList>
            <person name="Wang H."/>
        </authorList>
    </citation>
    <scope>NUCLEOTIDE SEQUENCE</scope>
</reference>
<organism evidence="2 3">
    <name type="scientific">Cochliobolus sativus</name>
    <name type="common">Common root rot and spot blotch fungus</name>
    <name type="synonym">Bipolaris sorokiniana</name>
    <dbReference type="NCBI Taxonomy" id="45130"/>
    <lineage>
        <taxon>Eukaryota</taxon>
        <taxon>Fungi</taxon>
        <taxon>Dikarya</taxon>
        <taxon>Ascomycota</taxon>
        <taxon>Pezizomycotina</taxon>
        <taxon>Dothideomycetes</taxon>
        <taxon>Pleosporomycetidae</taxon>
        <taxon>Pleosporales</taxon>
        <taxon>Pleosporineae</taxon>
        <taxon>Pleosporaceae</taxon>
        <taxon>Bipolaris</taxon>
    </lineage>
</organism>
<evidence type="ECO:0000256" key="1">
    <source>
        <dbReference type="SAM" id="MobiDB-lite"/>
    </source>
</evidence>
<accession>A0A8H6DZA3</accession>
<comment type="caution">
    <text evidence="2">The sequence shown here is derived from an EMBL/GenBank/DDBJ whole genome shotgun (WGS) entry which is preliminary data.</text>
</comment>
<feature type="compositionally biased region" description="Pro residues" evidence="1">
    <location>
        <begin position="1"/>
        <end position="12"/>
    </location>
</feature>
<dbReference type="Proteomes" id="UP000624244">
    <property type="component" value="Unassembled WGS sequence"/>
</dbReference>
<protein>
    <submittedName>
        <fullName evidence="2">Uncharacterized protein</fullName>
    </submittedName>
</protein>
<name>A0A8H6DZA3_COCSA</name>
<proteinExistence type="predicted"/>
<dbReference type="EMBL" id="WNKQ01000004">
    <property type="protein sequence ID" value="KAF5852120.1"/>
    <property type="molecule type" value="Genomic_DNA"/>
</dbReference>
<sequence>MGDCPTRPPPALAPGHTRPGRDPQRPYLHTWCDPRRAPACKRQRLKQITPRLYLSSTLPTPLQIARWATAAYAKEVTNPRQSGHTAAIAFFHRPAVLVASQKTTHALPVDYLTAHHLGAPTRLLPCTAPYLQVTPKHMFAVFVKKMAVSNFDFDRPLPRATSTCLGTHTPPVY</sequence>
<dbReference type="AlphaFoldDB" id="A0A8H6DZA3"/>
<gene>
    <name evidence="2" type="ORF">GGP41_000838</name>
</gene>
<evidence type="ECO:0000313" key="2">
    <source>
        <dbReference type="EMBL" id="KAF5852120.1"/>
    </source>
</evidence>